<accession>A0ABX2IBG4</accession>
<evidence type="ECO:0000256" key="3">
    <source>
        <dbReference type="ARBA" id="ARBA00022692"/>
    </source>
</evidence>
<comment type="caution">
    <text evidence="7">The sequence shown here is derived from an EMBL/GenBank/DDBJ whole genome shotgun (WGS) entry which is preliminary data.</text>
</comment>
<feature type="transmembrane region" description="Helical" evidence="6">
    <location>
        <begin position="159"/>
        <end position="178"/>
    </location>
</feature>
<evidence type="ECO:0000256" key="2">
    <source>
        <dbReference type="ARBA" id="ARBA00022475"/>
    </source>
</evidence>
<dbReference type="PANTHER" id="PTHR30250:SF26">
    <property type="entry name" value="PSMA PROTEIN"/>
    <property type="match status" value="1"/>
</dbReference>
<keyword evidence="8" id="KW-1185">Reference proteome</keyword>
<keyword evidence="5 6" id="KW-0472">Membrane</keyword>
<feature type="transmembrane region" description="Helical" evidence="6">
    <location>
        <begin position="246"/>
        <end position="264"/>
    </location>
</feature>
<feature type="transmembrane region" description="Helical" evidence="6">
    <location>
        <begin position="12"/>
        <end position="35"/>
    </location>
</feature>
<evidence type="ECO:0000313" key="7">
    <source>
        <dbReference type="EMBL" id="NSL53744.1"/>
    </source>
</evidence>
<keyword evidence="2" id="KW-1003">Cell membrane</keyword>
<dbReference type="InterPro" id="IPR002797">
    <property type="entry name" value="Polysacc_synth"/>
</dbReference>
<comment type="subcellular location">
    <subcellularLocation>
        <location evidence="1">Cell membrane</location>
        <topology evidence="1">Multi-pass membrane protein</topology>
    </subcellularLocation>
</comment>
<evidence type="ECO:0000256" key="1">
    <source>
        <dbReference type="ARBA" id="ARBA00004651"/>
    </source>
</evidence>
<sequence length="490" mass="52598">MKHGQGLVRHTVFNLMGTVLPLMFAVVSVPLLIHLAGSERFGFLALMWAVAGYAGLLDLGLSRTMARRVAQGTPERPALAPSAVWQNFRRVLMVGLGVAALLQLGWSILGESLVRRGDIPLQEIDGAVRCVALMVPCIAATSALRGVLEGALRFGAVNLMRGGFTVAAYCVLIAIALLCPELPSLTAGVLMIRVGDLLAHILVVKRELSGWLQTASSTEESSVWSESAWFMCSQAIVPFTMYMDRFFVGSIIGLGAVAHYSVPYELATKLLLLPLALSSALFPRFASQGSGSYELAGRTVAWLMCLPCLLLIWLGGDVLHLWVRFDVAGESTWALIALVAGVWFNSVAQVPYAWLQARGFVHVTVGLHLCELPLYLGLTYLAAERFGIVAVAVAWGVRAAVDCMALQLLVRHKGGPSFKDCLTGFIGGGCVVLAAVLSSLYLVFAPFWFRWALALSVGFVMAMFLWLKVVPSATKASVMMRLGIRGGGGG</sequence>
<dbReference type="PANTHER" id="PTHR30250">
    <property type="entry name" value="PST FAMILY PREDICTED COLANIC ACID TRANSPORTER"/>
    <property type="match status" value="1"/>
</dbReference>
<evidence type="ECO:0000313" key="8">
    <source>
        <dbReference type="Proteomes" id="UP000778523"/>
    </source>
</evidence>
<gene>
    <name evidence="7" type="ORF">HJ583_001765</name>
</gene>
<proteinExistence type="predicted"/>
<feature type="transmembrane region" description="Helical" evidence="6">
    <location>
        <begin position="448"/>
        <end position="467"/>
    </location>
</feature>
<evidence type="ECO:0000256" key="4">
    <source>
        <dbReference type="ARBA" id="ARBA00022989"/>
    </source>
</evidence>
<feature type="transmembrane region" description="Helical" evidence="6">
    <location>
        <begin position="126"/>
        <end position="147"/>
    </location>
</feature>
<feature type="transmembrane region" description="Helical" evidence="6">
    <location>
        <begin position="91"/>
        <end position="114"/>
    </location>
</feature>
<feature type="transmembrane region" description="Helical" evidence="6">
    <location>
        <begin position="299"/>
        <end position="319"/>
    </location>
</feature>
<evidence type="ECO:0000256" key="5">
    <source>
        <dbReference type="ARBA" id="ARBA00023136"/>
    </source>
</evidence>
<reference evidence="7 8" key="1">
    <citation type="submission" date="2020-06" db="EMBL/GenBank/DDBJ databases">
        <title>Draft genome of Uliginosibacterium sp. IMCC34675.</title>
        <authorList>
            <person name="Song J."/>
        </authorList>
    </citation>
    <scope>NUCLEOTIDE SEQUENCE [LARGE SCALE GENOMIC DNA]</scope>
    <source>
        <strain evidence="7 8">IMCC34675</strain>
    </source>
</reference>
<feature type="transmembrane region" description="Helical" evidence="6">
    <location>
        <begin position="41"/>
        <end position="61"/>
    </location>
</feature>
<evidence type="ECO:0000256" key="6">
    <source>
        <dbReference type="SAM" id="Phobius"/>
    </source>
</evidence>
<feature type="transmembrane region" description="Helical" evidence="6">
    <location>
        <begin position="331"/>
        <end position="348"/>
    </location>
</feature>
<dbReference type="Pfam" id="PF01943">
    <property type="entry name" value="Polysacc_synt"/>
    <property type="match status" value="1"/>
</dbReference>
<keyword evidence="4 6" id="KW-1133">Transmembrane helix</keyword>
<feature type="transmembrane region" description="Helical" evidence="6">
    <location>
        <begin position="422"/>
        <end position="442"/>
    </location>
</feature>
<dbReference type="EMBL" id="JABCSC020000001">
    <property type="protein sequence ID" value="NSL53744.1"/>
    <property type="molecule type" value="Genomic_DNA"/>
</dbReference>
<name>A0ABX2IBG4_9RHOO</name>
<feature type="transmembrane region" description="Helical" evidence="6">
    <location>
        <begin position="184"/>
        <end position="204"/>
    </location>
</feature>
<keyword evidence="3 6" id="KW-0812">Transmembrane</keyword>
<dbReference type="RefSeq" id="WP_170019986.1">
    <property type="nucleotide sequence ID" value="NZ_JABCSC020000001.1"/>
</dbReference>
<dbReference type="InterPro" id="IPR050833">
    <property type="entry name" value="Poly_Biosynth_Transport"/>
</dbReference>
<organism evidence="7 8">
    <name type="scientific">Uliginosibacterium aquaticum</name>
    <dbReference type="NCBI Taxonomy" id="2731212"/>
    <lineage>
        <taxon>Bacteria</taxon>
        <taxon>Pseudomonadati</taxon>
        <taxon>Pseudomonadota</taxon>
        <taxon>Betaproteobacteria</taxon>
        <taxon>Rhodocyclales</taxon>
        <taxon>Zoogloeaceae</taxon>
        <taxon>Uliginosibacterium</taxon>
    </lineage>
</organism>
<dbReference type="Proteomes" id="UP000778523">
    <property type="component" value="Unassembled WGS sequence"/>
</dbReference>
<protein>
    <submittedName>
        <fullName evidence="7">Oligosaccharide flippase family protein</fullName>
    </submittedName>
</protein>